<evidence type="ECO:0000256" key="2">
    <source>
        <dbReference type="SAM" id="MobiDB-lite"/>
    </source>
</evidence>
<proteinExistence type="inferred from homology"/>
<organism evidence="4 5">
    <name type="scientific">Colocasia esculenta</name>
    <name type="common">Wild taro</name>
    <name type="synonym">Arum esculentum</name>
    <dbReference type="NCBI Taxonomy" id="4460"/>
    <lineage>
        <taxon>Eukaryota</taxon>
        <taxon>Viridiplantae</taxon>
        <taxon>Streptophyta</taxon>
        <taxon>Embryophyta</taxon>
        <taxon>Tracheophyta</taxon>
        <taxon>Spermatophyta</taxon>
        <taxon>Magnoliopsida</taxon>
        <taxon>Liliopsida</taxon>
        <taxon>Araceae</taxon>
        <taxon>Aroideae</taxon>
        <taxon>Colocasieae</taxon>
        <taxon>Colocasia</taxon>
    </lineage>
</organism>
<dbReference type="Proteomes" id="UP000652761">
    <property type="component" value="Unassembled WGS sequence"/>
</dbReference>
<dbReference type="OrthoDB" id="2126698at2759"/>
<sequence length="239" mass="25844">MQSSSMRLKMIPRRQTPKASGEAAPPALPAKRTEEEDSAPSSLSSSNDGAKCQKHVKHIYRIISNFIWHGLLICDVNGIRVANELGAGNAKAARFATLISMMTSLMIGIFFFVSILVAKDKVALIFSTSSDVLVAVGKLSTLLAFTILLNSVQPILSGVAVGSGWQSTVAYINIGSYYVIGLPFGILLGWRFNLGILGVWAGLICGTVIQTLTLAIIVLRFNWDNEVKKAIERVNKFST</sequence>
<evidence type="ECO:0000313" key="5">
    <source>
        <dbReference type="Proteomes" id="UP000652761"/>
    </source>
</evidence>
<dbReference type="GO" id="GO:0016020">
    <property type="term" value="C:membrane"/>
    <property type="evidence" value="ECO:0007669"/>
    <property type="project" value="InterPro"/>
</dbReference>
<keyword evidence="3" id="KW-0812">Transmembrane</keyword>
<dbReference type="InterPro" id="IPR002528">
    <property type="entry name" value="MATE_fam"/>
</dbReference>
<evidence type="ECO:0000256" key="1">
    <source>
        <dbReference type="ARBA" id="ARBA00010199"/>
    </source>
</evidence>
<feature type="transmembrane region" description="Helical" evidence="3">
    <location>
        <begin position="95"/>
        <end position="118"/>
    </location>
</feature>
<protein>
    <submittedName>
        <fullName evidence="4">Uncharacterized protein</fullName>
    </submittedName>
</protein>
<dbReference type="AlphaFoldDB" id="A0A843W3Y8"/>
<comment type="similarity">
    <text evidence="1">Belongs to the multi antimicrobial extrusion (MATE) (TC 2.A.66.1) family.</text>
</comment>
<keyword evidence="3" id="KW-0472">Membrane</keyword>
<gene>
    <name evidence="4" type="ORF">Taro_031729</name>
</gene>
<evidence type="ECO:0000256" key="3">
    <source>
        <dbReference type="SAM" id="Phobius"/>
    </source>
</evidence>
<keyword evidence="3" id="KW-1133">Transmembrane helix</keyword>
<dbReference type="GO" id="GO:0042910">
    <property type="term" value="F:xenobiotic transmembrane transporter activity"/>
    <property type="evidence" value="ECO:0007669"/>
    <property type="project" value="InterPro"/>
</dbReference>
<dbReference type="GO" id="GO:0015297">
    <property type="term" value="F:antiporter activity"/>
    <property type="evidence" value="ECO:0007669"/>
    <property type="project" value="InterPro"/>
</dbReference>
<name>A0A843W3Y8_COLES</name>
<reference evidence="4" key="1">
    <citation type="submission" date="2017-07" db="EMBL/GenBank/DDBJ databases">
        <title>Taro Niue Genome Assembly and Annotation.</title>
        <authorList>
            <person name="Atibalentja N."/>
            <person name="Keating K."/>
            <person name="Fields C.J."/>
        </authorList>
    </citation>
    <scope>NUCLEOTIDE SEQUENCE</scope>
    <source>
        <strain evidence="4">Niue_2</strain>
        <tissue evidence="4">Leaf</tissue>
    </source>
</reference>
<dbReference type="Pfam" id="PF01554">
    <property type="entry name" value="MatE"/>
    <property type="match status" value="1"/>
</dbReference>
<dbReference type="PANTHER" id="PTHR11206">
    <property type="entry name" value="MULTIDRUG RESISTANCE PROTEIN"/>
    <property type="match status" value="1"/>
</dbReference>
<feature type="region of interest" description="Disordered" evidence="2">
    <location>
        <begin position="1"/>
        <end position="49"/>
    </location>
</feature>
<feature type="transmembrane region" description="Helical" evidence="3">
    <location>
        <begin position="170"/>
        <end position="190"/>
    </location>
</feature>
<feature type="transmembrane region" description="Helical" evidence="3">
    <location>
        <begin position="196"/>
        <end position="219"/>
    </location>
</feature>
<comment type="caution">
    <text evidence="4">The sequence shown here is derived from an EMBL/GenBank/DDBJ whole genome shotgun (WGS) entry which is preliminary data.</text>
</comment>
<dbReference type="EMBL" id="NMUH01002280">
    <property type="protein sequence ID" value="MQL99003.1"/>
    <property type="molecule type" value="Genomic_DNA"/>
</dbReference>
<accession>A0A843W3Y8</accession>
<evidence type="ECO:0000313" key="4">
    <source>
        <dbReference type="EMBL" id="MQL99003.1"/>
    </source>
</evidence>
<keyword evidence="5" id="KW-1185">Reference proteome</keyword>